<dbReference type="AlphaFoldDB" id="A0A2C9CI15"/>
<dbReference type="OrthoDB" id="296334at2"/>
<evidence type="ECO:0000313" key="3">
    <source>
        <dbReference type="EMBL" id="SOH06135.1"/>
    </source>
</evidence>
<reference evidence="2" key="1">
    <citation type="submission" date="2017-10" db="EMBL/GenBank/DDBJ databases">
        <authorList>
            <person name="Banno H."/>
            <person name="Chua N.-H."/>
        </authorList>
    </citation>
    <scope>NUCLEOTIDE SEQUENCE [LARGE SCALE GENOMIC DNA]</scope>
    <source>
        <strain evidence="2">Kuenenia_mbr1_ru-nijmegen</strain>
    </source>
</reference>
<sequence>MPQLVLPLFSPDCKLINNQVGFEKIGSKIYYFHGRLPVFSHEEDDLESFRFITSQLVVGGNVKQQQIVKAFGVSAISVKRSVKRLREHGPKGFFRQSARTRSAHVLTPEVKAKVQKCLERGQSVSETGKKFNIKSSTIHKAIQSGQLEKKKRQKALRSKETKVSVP</sequence>
<evidence type="ECO:0000313" key="2">
    <source>
        <dbReference type="EMBL" id="SOH05330.1"/>
    </source>
</evidence>
<dbReference type="KEGG" id="kst:KSMBR1_2849"/>
<name>A0A2C9CI15_KUEST</name>
<dbReference type="EMBL" id="LT934425">
    <property type="protein sequence ID" value="SOH06320.1"/>
    <property type="molecule type" value="Genomic_DNA"/>
</dbReference>
<keyword evidence="5" id="KW-1185">Reference proteome</keyword>
<feature type="region of interest" description="Disordered" evidence="1">
    <location>
        <begin position="142"/>
        <end position="166"/>
    </location>
</feature>
<evidence type="ECO:0000313" key="4">
    <source>
        <dbReference type="EMBL" id="SOH06320.1"/>
    </source>
</evidence>
<gene>
    <name evidence="2" type="ORF">KSMBR1_2849</name>
    <name evidence="3" type="ORF">KSMBR1_3662</name>
    <name evidence="4" type="ORF">KSMBR1_3847</name>
</gene>
<dbReference type="RefSeq" id="WP_099325925.1">
    <property type="nucleotide sequence ID" value="NZ_LT934425.1"/>
</dbReference>
<evidence type="ECO:0000256" key="1">
    <source>
        <dbReference type="SAM" id="MobiDB-lite"/>
    </source>
</evidence>
<dbReference type="Proteomes" id="UP000221734">
    <property type="component" value="Chromosome Kuenenia_stuttgartiensis_MBR1"/>
</dbReference>
<feature type="compositionally biased region" description="Basic and acidic residues" evidence="1">
    <location>
        <begin position="157"/>
        <end position="166"/>
    </location>
</feature>
<dbReference type="KEGG" id="kst:KSMBR1_3847"/>
<dbReference type="EMBL" id="LT934425">
    <property type="protein sequence ID" value="SOH06135.1"/>
    <property type="molecule type" value="Genomic_DNA"/>
</dbReference>
<reference evidence="5" key="2">
    <citation type="submission" date="2017-10" db="EMBL/GenBank/DDBJ databases">
        <authorList>
            <person name="Frank J."/>
        </authorList>
    </citation>
    <scope>NUCLEOTIDE SEQUENCE [LARGE SCALE GENOMIC DNA]</scope>
</reference>
<proteinExistence type="predicted"/>
<dbReference type="KEGG" id="kst:KSMBR1_3662"/>
<dbReference type="EMBL" id="LT934425">
    <property type="protein sequence ID" value="SOH05330.1"/>
    <property type="molecule type" value="Genomic_DNA"/>
</dbReference>
<organism evidence="2 5">
    <name type="scientific">Kuenenia stuttgartiensis</name>
    <dbReference type="NCBI Taxonomy" id="174633"/>
    <lineage>
        <taxon>Bacteria</taxon>
        <taxon>Pseudomonadati</taxon>
        <taxon>Planctomycetota</taxon>
        <taxon>Candidatus Brocadiia</taxon>
        <taxon>Candidatus Brocadiales</taxon>
        <taxon>Candidatus Brocadiaceae</taxon>
        <taxon>Candidatus Kuenenia</taxon>
    </lineage>
</organism>
<protein>
    <submittedName>
        <fullName evidence="2">Uncharacterized protein</fullName>
    </submittedName>
</protein>
<evidence type="ECO:0000313" key="5">
    <source>
        <dbReference type="Proteomes" id="UP000221734"/>
    </source>
</evidence>
<accession>A0A2C9CI15</accession>